<dbReference type="PANTHER" id="PTHR33977:SF1">
    <property type="entry name" value="ZINC ION BINDING PROTEIN"/>
    <property type="match status" value="1"/>
</dbReference>
<feature type="region of interest" description="Disordered" evidence="1">
    <location>
        <begin position="341"/>
        <end position="370"/>
    </location>
</feature>
<evidence type="ECO:0000313" key="3">
    <source>
        <dbReference type="Proteomes" id="UP001497444"/>
    </source>
</evidence>
<name>A0ABP0WP67_9BRYO</name>
<protein>
    <submittedName>
        <fullName evidence="2">Uncharacterized protein</fullName>
    </submittedName>
</protein>
<dbReference type="Proteomes" id="UP001497444">
    <property type="component" value="Chromosome 19"/>
</dbReference>
<dbReference type="EMBL" id="OZ020114">
    <property type="protein sequence ID" value="CAK9267478.1"/>
    <property type="molecule type" value="Genomic_DNA"/>
</dbReference>
<sequence>MAATATLECPFVVQDPKEVSLCYDVLSWEDTIHKFGVKILQVKVAYILTDRAQEFVRGECENVVAPTRFYRTHTKSCYPGSLKRPTKRSFLHQIWYQCTYGPEDQRSTRKLLVDRSKKPKKGPGSRLTSDEGGPSIKRGCLCYFAIKKLYLWPHISEVMYCHVGHTDNDGNPCHGVLLASPAHKRNEESHGNRRSPSHNVSFSSSYTINEESQGNGTLCHDVSICSSSGHLTPKGKGNGNSFHEFLVSGHTITEEIEANANPRHHSVPVSSHTIEAENEGSENPSQSVLLSDYRTKEESKANGIPCYSVQLSSDTIKEERKSNGFPPCCIVPVSCHTIKEESDFNRNPAEIVSVKSPTNEEDPESVQDSA</sequence>
<keyword evidence="3" id="KW-1185">Reference proteome</keyword>
<feature type="region of interest" description="Disordered" evidence="1">
    <location>
        <begin position="260"/>
        <end position="288"/>
    </location>
</feature>
<gene>
    <name evidence="2" type="ORF">CSSPJE1EN1_LOCUS12956</name>
</gene>
<accession>A0ABP0WP67</accession>
<dbReference type="PANTHER" id="PTHR33977">
    <property type="entry name" value="ZINC ION BINDING PROTEIN"/>
    <property type="match status" value="1"/>
</dbReference>
<reference evidence="2" key="1">
    <citation type="submission" date="2024-02" db="EMBL/GenBank/DDBJ databases">
        <authorList>
            <consortium name="ELIXIR-Norway"/>
            <consortium name="Elixir Norway"/>
        </authorList>
    </citation>
    <scope>NUCLEOTIDE SEQUENCE</scope>
</reference>
<feature type="compositionally biased region" description="Acidic residues" evidence="1">
    <location>
        <begin position="359"/>
        <end position="370"/>
    </location>
</feature>
<feature type="region of interest" description="Disordered" evidence="1">
    <location>
        <begin position="112"/>
        <end position="131"/>
    </location>
</feature>
<proteinExistence type="predicted"/>
<evidence type="ECO:0000256" key="1">
    <source>
        <dbReference type="SAM" id="MobiDB-lite"/>
    </source>
</evidence>
<feature type="region of interest" description="Disordered" evidence="1">
    <location>
        <begin position="184"/>
        <end position="203"/>
    </location>
</feature>
<evidence type="ECO:0000313" key="2">
    <source>
        <dbReference type="EMBL" id="CAK9267478.1"/>
    </source>
</evidence>
<organism evidence="2 3">
    <name type="scientific">Sphagnum jensenii</name>
    <dbReference type="NCBI Taxonomy" id="128206"/>
    <lineage>
        <taxon>Eukaryota</taxon>
        <taxon>Viridiplantae</taxon>
        <taxon>Streptophyta</taxon>
        <taxon>Embryophyta</taxon>
        <taxon>Bryophyta</taxon>
        <taxon>Sphagnophytina</taxon>
        <taxon>Sphagnopsida</taxon>
        <taxon>Sphagnales</taxon>
        <taxon>Sphagnaceae</taxon>
        <taxon>Sphagnum</taxon>
    </lineage>
</organism>